<name>A0A417YR90_9BACI</name>
<dbReference type="Proteomes" id="UP000284416">
    <property type="component" value="Unassembled WGS sequence"/>
</dbReference>
<accession>A0A417YR90</accession>
<reference evidence="2 3" key="1">
    <citation type="journal article" date="2017" name="Int. J. Syst. Evol. Microbiol.">
        <title>Bacillus notoginsengisoli sp. nov., a novel bacterium isolated from the rhizosphere of Panax notoginseng.</title>
        <authorList>
            <person name="Zhang M.Y."/>
            <person name="Cheng J."/>
            <person name="Cai Y."/>
            <person name="Zhang T.Y."/>
            <person name="Wu Y.Y."/>
            <person name="Manikprabhu D."/>
            <person name="Li W.J."/>
            <person name="Zhang Y.X."/>
        </authorList>
    </citation>
    <scope>NUCLEOTIDE SEQUENCE [LARGE SCALE GENOMIC DNA]</scope>
    <source>
        <strain evidence="2 3">JCM 30743</strain>
    </source>
</reference>
<sequence>MITKWVFKSEGNLPSLFCSLDGIIEEKKKPCGKSLQGPSISHRGQKAKGEEKPEEELMGKRKSSPRLATTSRIDVVTTIISSEVLVIHAFS</sequence>
<keyword evidence="3" id="KW-1185">Reference proteome</keyword>
<feature type="compositionally biased region" description="Basic and acidic residues" evidence="1">
    <location>
        <begin position="47"/>
        <end position="59"/>
    </location>
</feature>
<evidence type="ECO:0000313" key="3">
    <source>
        <dbReference type="Proteomes" id="UP000284416"/>
    </source>
</evidence>
<proteinExistence type="predicted"/>
<evidence type="ECO:0000256" key="1">
    <source>
        <dbReference type="SAM" id="MobiDB-lite"/>
    </source>
</evidence>
<comment type="caution">
    <text evidence="2">The sequence shown here is derived from an EMBL/GenBank/DDBJ whole genome shotgun (WGS) entry which is preliminary data.</text>
</comment>
<dbReference type="EMBL" id="QWEG01000011">
    <property type="protein sequence ID" value="RHW36523.1"/>
    <property type="molecule type" value="Genomic_DNA"/>
</dbReference>
<gene>
    <name evidence="2" type="ORF">D1B31_17570</name>
</gene>
<protein>
    <submittedName>
        <fullName evidence="2">Uncharacterized protein</fullName>
    </submittedName>
</protein>
<evidence type="ECO:0000313" key="2">
    <source>
        <dbReference type="EMBL" id="RHW36523.1"/>
    </source>
</evidence>
<feature type="region of interest" description="Disordered" evidence="1">
    <location>
        <begin position="30"/>
        <end position="65"/>
    </location>
</feature>
<dbReference type="AlphaFoldDB" id="A0A417YR90"/>
<organism evidence="2 3">
    <name type="scientific">Neobacillus notoginsengisoli</name>
    <dbReference type="NCBI Taxonomy" id="1578198"/>
    <lineage>
        <taxon>Bacteria</taxon>
        <taxon>Bacillati</taxon>
        <taxon>Bacillota</taxon>
        <taxon>Bacilli</taxon>
        <taxon>Bacillales</taxon>
        <taxon>Bacillaceae</taxon>
        <taxon>Neobacillus</taxon>
    </lineage>
</organism>